<reference evidence="2" key="1">
    <citation type="journal article" date="2014" name="Genome Biol. Evol.">
        <title>Pangenome evidence for extensive interdomain horizontal transfer affecting lineage core and shell genes in uncultured planktonic thaumarchaeota and euryarchaeota.</title>
        <authorList>
            <person name="Deschamps P."/>
            <person name="Zivanovic Y."/>
            <person name="Moreira D."/>
            <person name="Rodriguez-Valera F."/>
            <person name="Lopez-Garcia P."/>
        </authorList>
    </citation>
    <scope>NUCLEOTIDE SEQUENCE</scope>
</reference>
<protein>
    <submittedName>
        <fullName evidence="2">Uncharacterized protein</fullName>
    </submittedName>
</protein>
<organism evidence="2">
    <name type="scientific">uncultured marine group II/III euryarchaeote KM3_102_C05</name>
    <dbReference type="NCBI Taxonomy" id="1457844"/>
    <lineage>
        <taxon>Archaea</taxon>
        <taxon>Methanobacteriati</taxon>
        <taxon>Methanobacteriota</taxon>
        <taxon>environmental samples</taxon>
    </lineage>
</organism>
<name>A0A075GBA9_9EURY</name>
<accession>A0A075GBA9</accession>
<feature type="transmembrane region" description="Helical" evidence="1">
    <location>
        <begin position="101"/>
        <end position="121"/>
    </location>
</feature>
<dbReference type="AlphaFoldDB" id="A0A075GBA9"/>
<feature type="transmembrane region" description="Helical" evidence="1">
    <location>
        <begin position="70"/>
        <end position="89"/>
    </location>
</feature>
<sequence length="133" mass="14545">MSDEFTFFGWSVPKLARFDGGFLVLWGIAAYFLQNADPLSITAMIPTFLGAPLLMLGILADRNEANLHHYMHAAMVVALLMVLGGTRVITGWNEMSNLTLASHIVLIVTGACFMTAGIMSFRHARKLREASGD</sequence>
<keyword evidence="1" id="KW-1133">Transmembrane helix</keyword>
<evidence type="ECO:0000313" key="2">
    <source>
        <dbReference type="EMBL" id="AIE98927.1"/>
    </source>
</evidence>
<proteinExistence type="predicted"/>
<feature type="transmembrane region" description="Helical" evidence="1">
    <location>
        <begin position="39"/>
        <end position="58"/>
    </location>
</feature>
<evidence type="ECO:0000256" key="1">
    <source>
        <dbReference type="SAM" id="Phobius"/>
    </source>
</evidence>
<keyword evidence="1" id="KW-0812">Transmembrane</keyword>
<dbReference type="EMBL" id="KF900549">
    <property type="protein sequence ID" value="AIE98927.1"/>
    <property type="molecule type" value="Genomic_DNA"/>
</dbReference>
<keyword evidence="1" id="KW-0472">Membrane</keyword>